<evidence type="ECO:0000256" key="1">
    <source>
        <dbReference type="SAM" id="MobiDB-lite"/>
    </source>
</evidence>
<proteinExistence type="predicted"/>
<name>A0AAQ3MZM1_VIGMU</name>
<feature type="region of interest" description="Disordered" evidence="1">
    <location>
        <begin position="119"/>
        <end position="174"/>
    </location>
</feature>
<evidence type="ECO:0000313" key="3">
    <source>
        <dbReference type="Proteomes" id="UP001374535"/>
    </source>
</evidence>
<organism evidence="2 3">
    <name type="scientific">Vigna mungo</name>
    <name type="common">Black gram</name>
    <name type="synonym">Phaseolus mungo</name>
    <dbReference type="NCBI Taxonomy" id="3915"/>
    <lineage>
        <taxon>Eukaryota</taxon>
        <taxon>Viridiplantae</taxon>
        <taxon>Streptophyta</taxon>
        <taxon>Embryophyta</taxon>
        <taxon>Tracheophyta</taxon>
        <taxon>Spermatophyta</taxon>
        <taxon>Magnoliopsida</taxon>
        <taxon>eudicotyledons</taxon>
        <taxon>Gunneridae</taxon>
        <taxon>Pentapetalae</taxon>
        <taxon>rosids</taxon>
        <taxon>fabids</taxon>
        <taxon>Fabales</taxon>
        <taxon>Fabaceae</taxon>
        <taxon>Papilionoideae</taxon>
        <taxon>50 kb inversion clade</taxon>
        <taxon>NPAAA clade</taxon>
        <taxon>indigoferoid/millettioid clade</taxon>
        <taxon>Phaseoleae</taxon>
        <taxon>Vigna</taxon>
    </lineage>
</organism>
<gene>
    <name evidence="2" type="ORF">V8G54_026924</name>
</gene>
<keyword evidence="3" id="KW-1185">Reference proteome</keyword>
<protein>
    <submittedName>
        <fullName evidence="2">Uncharacterized protein</fullName>
    </submittedName>
</protein>
<sequence>MIEDNFSIASSKPRCVSVHVSDIAFHRWDLLIKEAIVVDKGRGFEMIEGRSKGNLATEMVMTQIQVSNVGSRGNGFGYGPFQIIVGQIKSSEIRPWPKRVGSLIPELNRLTGIGPETSIAPPFYPETAESAQKVGSETDPDLPDGKSAVSTQQGPAQHSKRTEVPGNGPGEEVVTEIQVHETREVRERRGDRAGDLVVGEVKHREALEPADVCGDAAGDSVSDEGCDAAGDLAGDSLPVCDDDAGETRELADRRRDVAGHVASPVSSLEDRLLRLAAEGDVGDAVGFLVTAHTVPVVAAVGASPRVEDSEASSAALSDGGQERTPELSAMNNSSIPVINLAAPILIAVEPTLCCDVVKTMYLSVSEVNKTFCWNDEFAPYRVRNWDGISLWVEGNGVTDGDYAHGGDEKAHWLCIEEEEFDQPVISRKHYPQDFVPSYGNQEQ</sequence>
<evidence type="ECO:0000313" key="2">
    <source>
        <dbReference type="EMBL" id="WVZ00855.1"/>
    </source>
</evidence>
<reference evidence="2 3" key="1">
    <citation type="journal article" date="2023" name="Life. Sci Alliance">
        <title>Evolutionary insights into 3D genome organization and epigenetic landscape of Vigna mungo.</title>
        <authorList>
            <person name="Junaid A."/>
            <person name="Singh B."/>
            <person name="Bhatia S."/>
        </authorList>
    </citation>
    <scope>NUCLEOTIDE SEQUENCE [LARGE SCALE GENOMIC DNA]</scope>
    <source>
        <strain evidence="2">Urdbean</strain>
    </source>
</reference>
<dbReference type="EMBL" id="CP144693">
    <property type="protein sequence ID" value="WVZ00855.1"/>
    <property type="molecule type" value="Genomic_DNA"/>
</dbReference>
<dbReference type="Proteomes" id="UP001374535">
    <property type="component" value="Chromosome 8"/>
</dbReference>
<dbReference type="AlphaFoldDB" id="A0AAQ3MZM1"/>
<accession>A0AAQ3MZM1</accession>